<feature type="transmembrane region" description="Helical" evidence="10">
    <location>
        <begin position="338"/>
        <end position="359"/>
    </location>
</feature>
<name>A0A2R4XQ36_9BURK</name>
<dbReference type="Pfam" id="PF00999">
    <property type="entry name" value="Na_H_Exchanger"/>
    <property type="match status" value="1"/>
</dbReference>
<feature type="transmembrane region" description="Helical" evidence="10">
    <location>
        <begin position="277"/>
        <end position="295"/>
    </location>
</feature>
<dbReference type="NCBIfam" id="NF003715">
    <property type="entry name" value="PRK05326.1-2"/>
    <property type="match status" value="1"/>
</dbReference>
<sequence>MMIDMVSLAIAMGAGLIVISILTSLISFRIGAPLLLVFLVVGLLAGEDGIGGIPFQDASAAYFIGSVALAVILFDSGYGTQWRSFRLAATPALTLASVGVLLTALVLAVPAKFLLGLNWSEALLLGAIVGSTDAAAVFFLLRVGNIGIQDRVRATLEIESGSNDPMAIFLVITLLEMSAMGSLQEGWLGTFGLALLQQFGLGLGIGVAVGYLLVAVLNRFVFDAGLYPVLVLSLVLLLFGVTSVLGGSGFLAVYVAGIIMGNVRFRGGLTIRRFQEGLTWLAQITMFLMLGLLATPSEFPGIALGAVLVGLLLIFIARPLAVWLCLIPFGFTRAETTFIAWVGLRGAVSILLAILPIMAQLENGQLLFNSAFIIVLVSLVVQGWTIRPMARKLDLIVPPHLGAVDKVELELPGHAQHELLVYRVTRGSPVAEGERIPRWARPSLTVREGKSMQNHEDGRFKVGDYVYIFTTPRYISLLDRLFAQPVTLTRKDRRYFGDLAVDPERPVLELANYYGVSLRSGEDELTVAQLIARRLGATVVRGDRVPLGSIELVVRESDEQGVATAVGLALEPSVASTFQLPIFQNWQDIANALMHWWSARHLKTRAPRESESTTQPDHAQEAIDPQRNETKSR</sequence>
<feature type="transmembrane region" description="Helical" evidence="10">
    <location>
        <begin position="195"/>
        <end position="217"/>
    </location>
</feature>
<protein>
    <submittedName>
        <fullName evidence="12">Potassium/proton antiporter</fullName>
    </submittedName>
</protein>
<dbReference type="PANTHER" id="PTHR32507">
    <property type="entry name" value="NA(+)/H(+) ANTIPORTER 1"/>
    <property type="match status" value="1"/>
</dbReference>
<dbReference type="GO" id="GO:0015297">
    <property type="term" value="F:antiporter activity"/>
    <property type="evidence" value="ECO:0007669"/>
    <property type="project" value="UniProtKB-KW"/>
</dbReference>
<evidence type="ECO:0000256" key="4">
    <source>
        <dbReference type="ARBA" id="ARBA00022475"/>
    </source>
</evidence>
<accession>A0A2R4XQ36</accession>
<evidence type="ECO:0000256" key="8">
    <source>
        <dbReference type="ARBA" id="ARBA00023136"/>
    </source>
</evidence>
<dbReference type="AlphaFoldDB" id="A0A2R4XQ36"/>
<evidence type="ECO:0000256" key="7">
    <source>
        <dbReference type="ARBA" id="ARBA00023065"/>
    </source>
</evidence>
<evidence type="ECO:0000256" key="9">
    <source>
        <dbReference type="SAM" id="MobiDB-lite"/>
    </source>
</evidence>
<dbReference type="GO" id="GO:1902600">
    <property type="term" value="P:proton transmembrane transport"/>
    <property type="evidence" value="ECO:0007669"/>
    <property type="project" value="InterPro"/>
</dbReference>
<feature type="transmembrane region" description="Helical" evidence="10">
    <location>
        <begin position="123"/>
        <end position="144"/>
    </location>
</feature>
<keyword evidence="3" id="KW-0050">Antiport</keyword>
<evidence type="ECO:0000256" key="6">
    <source>
        <dbReference type="ARBA" id="ARBA00022989"/>
    </source>
</evidence>
<proteinExistence type="predicted"/>
<evidence type="ECO:0000313" key="12">
    <source>
        <dbReference type="EMBL" id="AWB35891.1"/>
    </source>
</evidence>
<dbReference type="NCBIfam" id="NF003714">
    <property type="entry name" value="PRK05326.1-1"/>
    <property type="match status" value="1"/>
</dbReference>
<evidence type="ECO:0000256" key="5">
    <source>
        <dbReference type="ARBA" id="ARBA00022692"/>
    </source>
</evidence>
<feature type="transmembrane region" description="Helical" evidence="10">
    <location>
        <begin position="365"/>
        <end position="386"/>
    </location>
</feature>
<dbReference type="InterPro" id="IPR006153">
    <property type="entry name" value="Cation/H_exchanger_TM"/>
</dbReference>
<evidence type="ECO:0000256" key="3">
    <source>
        <dbReference type="ARBA" id="ARBA00022449"/>
    </source>
</evidence>
<dbReference type="GO" id="GO:0005886">
    <property type="term" value="C:plasma membrane"/>
    <property type="evidence" value="ECO:0007669"/>
    <property type="project" value="UniProtKB-SubCell"/>
</dbReference>
<feature type="transmembrane region" description="Helical" evidence="10">
    <location>
        <begin position="92"/>
        <end position="111"/>
    </location>
</feature>
<dbReference type="EMBL" id="CP028901">
    <property type="protein sequence ID" value="AWB35891.1"/>
    <property type="molecule type" value="Genomic_DNA"/>
</dbReference>
<dbReference type="KEGG" id="boz:DBV39_16840"/>
<dbReference type="OrthoDB" id="9810759at2"/>
<keyword evidence="8 10" id="KW-0472">Membrane</keyword>
<feature type="domain" description="Transporter-associated" evidence="11">
    <location>
        <begin position="492"/>
        <end position="572"/>
    </location>
</feature>
<keyword evidence="2" id="KW-0813">Transport</keyword>
<dbReference type="NCBIfam" id="NF003716">
    <property type="entry name" value="PRK05326.1-3"/>
    <property type="match status" value="1"/>
</dbReference>
<dbReference type="Pfam" id="PF03471">
    <property type="entry name" value="CorC_HlyC"/>
    <property type="match status" value="1"/>
</dbReference>
<keyword evidence="5 10" id="KW-0812">Transmembrane</keyword>
<dbReference type="InterPro" id="IPR005170">
    <property type="entry name" value="Transptr-assoc_dom"/>
</dbReference>
<feature type="transmembrane region" description="Helical" evidence="10">
    <location>
        <begin position="6"/>
        <end position="28"/>
    </location>
</feature>
<feature type="compositionally biased region" description="Basic and acidic residues" evidence="9">
    <location>
        <begin position="618"/>
        <end position="633"/>
    </location>
</feature>
<feature type="transmembrane region" description="Helical" evidence="10">
    <location>
        <begin position="35"/>
        <end position="55"/>
    </location>
</feature>
<gene>
    <name evidence="12" type="ORF">DBV39_16840</name>
</gene>
<keyword evidence="13" id="KW-1185">Reference proteome</keyword>
<evidence type="ECO:0000313" key="13">
    <source>
        <dbReference type="Proteomes" id="UP000244571"/>
    </source>
</evidence>
<reference evidence="12 13" key="1">
    <citation type="submission" date="2018-04" db="EMBL/GenBank/DDBJ databases">
        <title>Bordetella sp. HZ20 isolated from seawater.</title>
        <authorList>
            <person name="Sun C."/>
        </authorList>
    </citation>
    <scope>NUCLEOTIDE SEQUENCE [LARGE SCALE GENOMIC DNA]</scope>
    <source>
        <strain evidence="12 13">HZ20</strain>
    </source>
</reference>
<dbReference type="SMART" id="SM01091">
    <property type="entry name" value="CorC_HlyC"/>
    <property type="match status" value="1"/>
</dbReference>
<evidence type="ECO:0000256" key="1">
    <source>
        <dbReference type="ARBA" id="ARBA00004651"/>
    </source>
</evidence>
<evidence type="ECO:0000256" key="10">
    <source>
        <dbReference type="SAM" id="Phobius"/>
    </source>
</evidence>
<feature type="transmembrane region" description="Helical" evidence="10">
    <location>
        <begin position="165"/>
        <end position="183"/>
    </location>
</feature>
<feature type="transmembrane region" description="Helical" evidence="10">
    <location>
        <begin position="61"/>
        <end position="80"/>
    </location>
</feature>
<keyword evidence="6 10" id="KW-1133">Transmembrane helix</keyword>
<comment type="subcellular location">
    <subcellularLocation>
        <location evidence="1">Cell membrane</location>
        <topology evidence="1">Multi-pass membrane protein</topology>
    </subcellularLocation>
</comment>
<dbReference type="InterPro" id="IPR038770">
    <property type="entry name" value="Na+/solute_symporter_sf"/>
</dbReference>
<keyword evidence="4" id="KW-1003">Cell membrane</keyword>
<dbReference type="PANTHER" id="PTHR32507:SF7">
    <property type="entry name" value="K(+)_H(+) ANTIPORTER NHAP2"/>
    <property type="match status" value="1"/>
</dbReference>
<dbReference type="Gene3D" id="1.20.1530.20">
    <property type="match status" value="1"/>
</dbReference>
<evidence type="ECO:0000259" key="11">
    <source>
        <dbReference type="SMART" id="SM01091"/>
    </source>
</evidence>
<dbReference type="Proteomes" id="UP000244571">
    <property type="component" value="Chromosome"/>
</dbReference>
<keyword evidence="7" id="KW-0406">Ion transport</keyword>
<feature type="transmembrane region" description="Helical" evidence="10">
    <location>
        <begin position="301"/>
        <end position="326"/>
    </location>
</feature>
<feature type="region of interest" description="Disordered" evidence="9">
    <location>
        <begin position="606"/>
        <end position="633"/>
    </location>
</feature>
<evidence type="ECO:0000256" key="2">
    <source>
        <dbReference type="ARBA" id="ARBA00022448"/>
    </source>
</evidence>
<organism evidence="12 13">
    <name type="scientific">Orrella marina</name>
    <dbReference type="NCBI Taxonomy" id="2163011"/>
    <lineage>
        <taxon>Bacteria</taxon>
        <taxon>Pseudomonadati</taxon>
        <taxon>Pseudomonadota</taxon>
        <taxon>Betaproteobacteria</taxon>
        <taxon>Burkholderiales</taxon>
        <taxon>Alcaligenaceae</taxon>
        <taxon>Orrella</taxon>
    </lineage>
</organism>